<evidence type="ECO:0000256" key="6">
    <source>
        <dbReference type="ARBA" id="ARBA00023012"/>
    </source>
</evidence>
<dbReference type="InterPro" id="IPR003594">
    <property type="entry name" value="HATPase_dom"/>
</dbReference>
<feature type="domain" description="Histidine kinase" evidence="9">
    <location>
        <begin position="299"/>
        <end position="514"/>
    </location>
</feature>
<keyword evidence="6" id="KW-0902">Two-component regulatory system</keyword>
<dbReference type="RefSeq" id="WP_015207581.1">
    <property type="nucleotide sequence ID" value="NC_019757.1"/>
</dbReference>
<reference evidence="11 12" key="1">
    <citation type="submission" date="2012-06" db="EMBL/GenBank/DDBJ databases">
        <title>Finished chromosome of genome of Cylindrospermum stagnale PCC 7417.</title>
        <authorList>
            <consortium name="US DOE Joint Genome Institute"/>
            <person name="Gugger M."/>
            <person name="Coursin T."/>
            <person name="Rippka R."/>
            <person name="Tandeau De Marsac N."/>
            <person name="Huntemann M."/>
            <person name="Wei C.-L."/>
            <person name="Han J."/>
            <person name="Detter J.C."/>
            <person name="Han C."/>
            <person name="Tapia R."/>
            <person name="Chen A."/>
            <person name="Kyrpides N."/>
            <person name="Mavromatis K."/>
            <person name="Markowitz V."/>
            <person name="Szeto E."/>
            <person name="Ivanova N."/>
            <person name="Pagani I."/>
            <person name="Pati A."/>
            <person name="Goodwin L."/>
            <person name="Nordberg H.P."/>
            <person name="Cantor M.N."/>
            <person name="Hua S.X."/>
            <person name="Woyke T."/>
            <person name="Kerfeld C.A."/>
        </authorList>
    </citation>
    <scope>NUCLEOTIDE SEQUENCE [LARGE SCALE GENOMIC DNA]</scope>
    <source>
        <strain evidence="11 12">PCC 7417</strain>
    </source>
</reference>
<dbReference type="Gene3D" id="3.30.565.10">
    <property type="entry name" value="Histidine kinase-like ATPase, C-terminal domain"/>
    <property type="match status" value="1"/>
</dbReference>
<dbReference type="PANTHER" id="PTHR43711:SF26">
    <property type="entry name" value="SENSOR HISTIDINE KINASE RCSC"/>
    <property type="match status" value="1"/>
</dbReference>
<keyword evidence="4" id="KW-0808">Transferase</keyword>
<dbReference type="eggNOG" id="COG2205">
    <property type="taxonomic scope" value="Bacteria"/>
</dbReference>
<dbReference type="Gene3D" id="1.10.287.130">
    <property type="match status" value="1"/>
</dbReference>
<dbReference type="InterPro" id="IPR035965">
    <property type="entry name" value="PAS-like_dom_sf"/>
</dbReference>
<dbReference type="InterPro" id="IPR000700">
    <property type="entry name" value="PAS-assoc_C"/>
</dbReference>
<keyword evidence="12" id="KW-1185">Reference proteome</keyword>
<evidence type="ECO:0000256" key="2">
    <source>
        <dbReference type="ARBA" id="ARBA00012438"/>
    </source>
</evidence>
<evidence type="ECO:0000256" key="7">
    <source>
        <dbReference type="ARBA" id="ARBA00055745"/>
    </source>
</evidence>
<dbReference type="SMART" id="SM00387">
    <property type="entry name" value="HATPase_c"/>
    <property type="match status" value="1"/>
</dbReference>
<dbReference type="Pfam" id="PF00512">
    <property type="entry name" value="HisKA"/>
    <property type="match status" value="1"/>
</dbReference>
<evidence type="ECO:0000256" key="5">
    <source>
        <dbReference type="ARBA" id="ARBA00022777"/>
    </source>
</evidence>
<keyword evidence="5" id="KW-0418">Kinase</keyword>
<dbReference type="InterPro" id="IPR005467">
    <property type="entry name" value="His_kinase_dom"/>
</dbReference>
<evidence type="ECO:0000256" key="1">
    <source>
        <dbReference type="ARBA" id="ARBA00000085"/>
    </source>
</evidence>
<dbReference type="InterPro" id="IPR036097">
    <property type="entry name" value="HisK_dim/P_sf"/>
</dbReference>
<dbReference type="InterPro" id="IPR058544">
    <property type="entry name" value="ETR1_N"/>
</dbReference>
<dbReference type="InterPro" id="IPR003661">
    <property type="entry name" value="HisK_dim/P_dom"/>
</dbReference>
<feature type="domain" description="PAC" evidence="10">
    <location>
        <begin position="225"/>
        <end position="281"/>
    </location>
</feature>
<evidence type="ECO:0000259" key="9">
    <source>
        <dbReference type="PROSITE" id="PS50109"/>
    </source>
</evidence>
<dbReference type="HOGENOM" id="CLU_000445_114_39_3"/>
<feature type="transmembrane region" description="Helical" evidence="8">
    <location>
        <begin position="65"/>
        <end position="90"/>
    </location>
</feature>
<dbReference type="PRINTS" id="PR00344">
    <property type="entry name" value="BCTRLSENSOR"/>
</dbReference>
<dbReference type="NCBIfam" id="TIGR00229">
    <property type="entry name" value="sensory_box"/>
    <property type="match status" value="1"/>
</dbReference>
<dbReference type="PROSITE" id="PS50113">
    <property type="entry name" value="PAC"/>
    <property type="match status" value="1"/>
</dbReference>
<dbReference type="EC" id="2.7.13.3" evidence="2"/>
<dbReference type="InterPro" id="IPR000014">
    <property type="entry name" value="PAS"/>
</dbReference>
<accession>K9WX04</accession>
<organism evidence="11 12">
    <name type="scientific">Cylindrospermum stagnale PCC 7417</name>
    <dbReference type="NCBI Taxonomy" id="56107"/>
    <lineage>
        <taxon>Bacteria</taxon>
        <taxon>Bacillati</taxon>
        <taxon>Cyanobacteriota</taxon>
        <taxon>Cyanophyceae</taxon>
        <taxon>Nostocales</taxon>
        <taxon>Nostocaceae</taxon>
        <taxon>Cylindrospermum</taxon>
    </lineage>
</organism>
<comment type="catalytic activity">
    <reaction evidence="1">
        <text>ATP + protein L-histidine = ADP + protein N-phospho-L-histidine.</text>
        <dbReference type="EC" id="2.7.13.3"/>
    </reaction>
</comment>
<dbReference type="InterPro" id="IPR036890">
    <property type="entry name" value="HATPase_C_sf"/>
</dbReference>
<dbReference type="SUPFAM" id="SSF55874">
    <property type="entry name" value="ATPase domain of HSP90 chaperone/DNA topoisomerase II/histidine kinase"/>
    <property type="match status" value="1"/>
</dbReference>
<dbReference type="Gene3D" id="3.30.450.20">
    <property type="entry name" value="PAS domain"/>
    <property type="match status" value="1"/>
</dbReference>
<evidence type="ECO:0000313" key="11">
    <source>
        <dbReference type="EMBL" id="AFZ24326.1"/>
    </source>
</evidence>
<dbReference type="EMBL" id="CP003642">
    <property type="protein sequence ID" value="AFZ24326.1"/>
    <property type="molecule type" value="Genomic_DNA"/>
</dbReference>
<dbReference type="Pfam" id="PF25487">
    <property type="entry name" value="ETR1_N"/>
    <property type="match status" value="1"/>
</dbReference>
<dbReference type="SUPFAM" id="SSF47384">
    <property type="entry name" value="Homodimeric domain of signal transducing histidine kinase"/>
    <property type="match status" value="1"/>
</dbReference>
<dbReference type="InterPro" id="IPR004358">
    <property type="entry name" value="Sig_transdc_His_kin-like_C"/>
</dbReference>
<dbReference type="SUPFAM" id="SSF55785">
    <property type="entry name" value="PYP-like sensor domain (PAS domain)"/>
    <property type="match status" value="1"/>
</dbReference>
<dbReference type="GO" id="GO:0000155">
    <property type="term" value="F:phosphorelay sensor kinase activity"/>
    <property type="evidence" value="ECO:0007669"/>
    <property type="project" value="InterPro"/>
</dbReference>
<dbReference type="Pfam" id="PF08448">
    <property type="entry name" value="PAS_4"/>
    <property type="match status" value="1"/>
</dbReference>
<dbReference type="CDD" id="cd00130">
    <property type="entry name" value="PAS"/>
    <property type="match status" value="1"/>
</dbReference>
<comment type="function">
    <text evidence="7">Photoreceptor which exists in two forms that are reversibly interconvertible by light: the R form that absorbs maximally in the red region of the spectrum and the FR form that absorbs maximally in the far-red region.</text>
</comment>
<name>K9WX04_9NOST</name>
<keyword evidence="8" id="KW-0812">Transmembrane</keyword>
<dbReference type="InterPro" id="IPR050736">
    <property type="entry name" value="Sensor_HK_Regulatory"/>
</dbReference>
<dbReference type="Pfam" id="PF02518">
    <property type="entry name" value="HATPase_c"/>
    <property type="match status" value="1"/>
</dbReference>
<proteinExistence type="predicted"/>
<evidence type="ECO:0000259" key="10">
    <source>
        <dbReference type="PROSITE" id="PS50113"/>
    </source>
</evidence>
<dbReference type="SMART" id="SM00388">
    <property type="entry name" value="HisKA"/>
    <property type="match status" value="1"/>
</dbReference>
<feature type="transmembrane region" description="Helical" evidence="8">
    <location>
        <begin position="29"/>
        <end position="53"/>
    </location>
</feature>
<dbReference type="AlphaFoldDB" id="K9WX04"/>
<dbReference type="CDD" id="cd00082">
    <property type="entry name" value="HisKA"/>
    <property type="match status" value="1"/>
</dbReference>
<keyword evidence="8" id="KW-0472">Membrane</keyword>
<evidence type="ECO:0000256" key="4">
    <source>
        <dbReference type="ARBA" id="ARBA00022679"/>
    </source>
</evidence>
<evidence type="ECO:0000256" key="8">
    <source>
        <dbReference type="SAM" id="Phobius"/>
    </source>
</evidence>
<dbReference type="STRING" id="56107.Cylst_2087"/>
<dbReference type="CDD" id="cd00075">
    <property type="entry name" value="HATPase"/>
    <property type="match status" value="1"/>
</dbReference>
<dbReference type="Proteomes" id="UP000010475">
    <property type="component" value="Chromosome"/>
</dbReference>
<dbReference type="InterPro" id="IPR013656">
    <property type="entry name" value="PAS_4"/>
</dbReference>
<keyword evidence="3" id="KW-0597">Phosphoprotein</keyword>
<feature type="transmembrane region" description="Helical" evidence="8">
    <location>
        <begin position="96"/>
        <end position="117"/>
    </location>
</feature>
<evidence type="ECO:0000313" key="12">
    <source>
        <dbReference type="Proteomes" id="UP000010475"/>
    </source>
</evidence>
<dbReference type="PANTHER" id="PTHR43711">
    <property type="entry name" value="TWO-COMPONENT HISTIDINE KINASE"/>
    <property type="match status" value="1"/>
</dbReference>
<dbReference type="OrthoDB" id="569347at2"/>
<evidence type="ECO:0000256" key="3">
    <source>
        <dbReference type="ARBA" id="ARBA00022553"/>
    </source>
</evidence>
<keyword evidence="8" id="KW-1133">Transmembrane helix</keyword>
<gene>
    <name evidence="11" type="ORF">Cylst_2087</name>
</gene>
<dbReference type="KEGG" id="csg:Cylst_2087"/>
<protein>
    <recommendedName>
        <fullName evidence="2">histidine kinase</fullName>
        <ecNumber evidence="2">2.7.13.3</ecNumber>
    </recommendedName>
</protein>
<sequence length="525" mass="59645">MLTEFLNNFFYPGHFIPHGHCYLWKPGLVLLHILSDLLIALAYYSIPIMLVYFVRKRRDVPFDWIFLMFSTFIVACGTTHLMEILTLWYPSYWLSGFLKAITAFVSLGTALALISLLPKALSLPSPAQLATANIALQNEITERKRVEVALRESQQMLQLVIDNIPQFIFWKDKQSVFLGCNRNFAQIAGVSSPENIIGKTDADLAWNKADADFFREYDCQFMGVNAPEYNIVKPLFRADAKPLWLESNKIPLNDTFGDIVGILGTFEDITERRQAEADIYNALEKEKELIELKSRFISTASHEFRTPLTIILSSAELLKNYSHQFSDEKKHKHLQRIQVTVQNMVQLLDDVLFIGKSEAGKQEFKLSLIELVEFCRELVEEIQLSTDKQKILFGCQGEYTIVYMDEKLLRQIIMNLLSNAIKYSHPNSNIHFNLICQQGEAVFQIQDEGIGIPVAEQAQIFTAFQRASNVGTISGTGLGLSIVKKAVDLHGGKIIVESKIGVGTKITVAIPRNYSENHKQWKIKN</sequence>
<dbReference type="FunFam" id="3.30.565.10:FF:000006">
    <property type="entry name" value="Sensor histidine kinase WalK"/>
    <property type="match status" value="1"/>
</dbReference>
<dbReference type="PROSITE" id="PS50109">
    <property type="entry name" value="HIS_KIN"/>
    <property type="match status" value="1"/>
</dbReference>
<dbReference type="PATRIC" id="fig|56107.3.peg.2311"/>